<accession>H1YIV9</accession>
<reference evidence="1" key="1">
    <citation type="submission" date="2011-09" db="EMBL/GenBank/DDBJ databases">
        <title>The permanent draft genome of Mucilaginibacter paludis DSM 18603.</title>
        <authorList>
            <consortium name="US DOE Joint Genome Institute (JGI-PGF)"/>
            <person name="Lucas S."/>
            <person name="Han J."/>
            <person name="Lapidus A."/>
            <person name="Bruce D."/>
            <person name="Goodwin L."/>
            <person name="Pitluck S."/>
            <person name="Peters L."/>
            <person name="Kyrpides N."/>
            <person name="Mavromatis K."/>
            <person name="Ivanova N."/>
            <person name="Mikhailova N."/>
            <person name="Held B."/>
            <person name="Detter J.C."/>
            <person name="Tapia R."/>
            <person name="Han C."/>
            <person name="Land M."/>
            <person name="Hauser L."/>
            <person name="Markowitz V."/>
            <person name="Cheng J.-F."/>
            <person name="Hugenholtz P."/>
            <person name="Woyke T."/>
            <person name="Wu D."/>
            <person name="Tindall B."/>
            <person name="Brambilla E."/>
            <person name="Klenk H.-P."/>
            <person name="Eisen J.A."/>
        </authorList>
    </citation>
    <scope>NUCLEOTIDE SEQUENCE [LARGE SCALE GENOMIC DNA]</scope>
    <source>
        <strain evidence="1">DSM 18603</strain>
    </source>
</reference>
<sequence length="84" mass="9674">MSAENNDDEKEVTLKSEDLENFKIEDWGSSSETTPDFTGKGSSYASFYKCYKITVKLKGKPIILEKQAFDNLPDYYRFQTITIN</sequence>
<gene>
    <name evidence="1" type="ORF">Mucpa_3556</name>
</gene>
<evidence type="ECO:0000313" key="1">
    <source>
        <dbReference type="EMBL" id="EHQ27654.1"/>
    </source>
</evidence>
<dbReference type="RefSeq" id="WP_008508185.1">
    <property type="nucleotide sequence ID" value="NZ_CM001403.1"/>
</dbReference>
<evidence type="ECO:0000313" key="2">
    <source>
        <dbReference type="Proteomes" id="UP000002774"/>
    </source>
</evidence>
<keyword evidence="2" id="KW-1185">Reference proteome</keyword>
<proteinExistence type="predicted"/>
<organism evidence="1 2">
    <name type="scientific">Mucilaginibacter paludis DSM 18603</name>
    <dbReference type="NCBI Taxonomy" id="714943"/>
    <lineage>
        <taxon>Bacteria</taxon>
        <taxon>Pseudomonadati</taxon>
        <taxon>Bacteroidota</taxon>
        <taxon>Sphingobacteriia</taxon>
        <taxon>Sphingobacteriales</taxon>
        <taxon>Sphingobacteriaceae</taxon>
        <taxon>Mucilaginibacter</taxon>
    </lineage>
</organism>
<dbReference type="HOGENOM" id="CLU_2523913_0_0_10"/>
<dbReference type="AlphaFoldDB" id="H1YIV9"/>
<dbReference type="Proteomes" id="UP000002774">
    <property type="component" value="Chromosome"/>
</dbReference>
<protein>
    <submittedName>
        <fullName evidence="1">Uncharacterized protein</fullName>
    </submittedName>
</protein>
<name>H1YIV9_9SPHI</name>
<dbReference type="EMBL" id="CM001403">
    <property type="protein sequence ID" value="EHQ27654.1"/>
    <property type="molecule type" value="Genomic_DNA"/>
</dbReference>